<evidence type="ECO:0000256" key="2">
    <source>
        <dbReference type="ARBA" id="ARBA00010037"/>
    </source>
</evidence>
<comment type="similarity">
    <text evidence="2">Belongs to the aldolase class II family. AraD/FucA subfamily.</text>
</comment>
<dbReference type="GO" id="GO:0019323">
    <property type="term" value="P:pentose catabolic process"/>
    <property type="evidence" value="ECO:0007669"/>
    <property type="project" value="InterPro"/>
</dbReference>
<dbReference type="SUPFAM" id="SSF53639">
    <property type="entry name" value="AraD/HMP-PK domain-like"/>
    <property type="match status" value="1"/>
</dbReference>
<evidence type="ECO:0000256" key="9">
    <source>
        <dbReference type="ARBA" id="ARBA00044803"/>
    </source>
</evidence>
<dbReference type="PANTHER" id="PTHR22789:SF0">
    <property type="entry name" value="3-OXO-TETRONATE 4-PHOSPHATE DECARBOXYLASE-RELATED"/>
    <property type="match status" value="1"/>
</dbReference>
<comment type="catalytic activity">
    <reaction evidence="11">
        <text>3-dehydro-4-O-phospho-L-erythronate + H(+) = dihydroxyacetone phosphate + CO2</text>
        <dbReference type="Rhea" id="RHEA:52404"/>
        <dbReference type="ChEBI" id="CHEBI:15378"/>
        <dbReference type="ChEBI" id="CHEBI:16526"/>
        <dbReference type="ChEBI" id="CHEBI:57642"/>
        <dbReference type="ChEBI" id="CHEBI:136592"/>
        <dbReference type="EC" id="4.1.1.104"/>
    </reaction>
</comment>
<keyword evidence="5" id="KW-0456">Lyase</keyword>
<feature type="domain" description="Class II aldolase/adducin N-terminal" evidence="12">
    <location>
        <begin position="14"/>
        <end position="192"/>
    </location>
</feature>
<evidence type="ECO:0000259" key="12">
    <source>
        <dbReference type="SMART" id="SM01007"/>
    </source>
</evidence>
<accession>A0A4D7B2F0</accession>
<dbReference type="InterPro" id="IPR050013">
    <property type="entry name" value="OtnC"/>
</dbReference>
<evidence type="ECO:0000256" key="3">
    <source>
        <dbReference type="ARBA" id="ARBA00022723"/>
    </source>
</evidence>
<dbReference type="NCBIfam" id="NF043034">
    <property type="entry name" value="OxoTetrPhDc"/>
    <property type="match status" value="1"/>
</dbReference>
<dbReference type="KEGG" id="pstg:E8M01_08335"/>
<comment type="function">
    <text evidence="7">Catalyzes the decarboxylation of 3-oxo-tetronate 4-phosphate to dihydroxyacetone phosphate (DHAP) and CO(2).</text>
</comment>
<reference evidence="13 14" key="1">
    <citation type="submission" date="2019-04" db="EMBL/GenBank/DDBJ databases">
        <title>Phreatobacter aquaticus sp. nov.</title>
        <authorList>
            <person name="Choi A."/>
        </authorList>
    </citation>
    <scope>NUCLEOTIDE SEQUENCE [LARGE SCALE GENOMIC DNA]</scope>
    <source>
        <strain evidence="13 14">KCTC 52518</strain>
    </source>
</reference>
<dbReference type="SMART" id="SM01007">
    <property type="entry name" value="Aldolase_II"/>
    <property type="match status" value="1"/>
</dbReference>
<dbReference type="GO" id="GO:0046872">
    <property type="term" value="F:metal ion binding"/>
    <property type="evidence" value="ECO:0007669"/>
    <property type="project" value="UniProtKB-KW"/>
</dbReference>
<evidence type="ECO:0000256" key="8">
    <source>
        <dbReference type="ARBA" id="ARBA00044772"/>
    </source>
</evidence>
<sequence>MKTPWSDEEEAARESLVRWGRSLFERGLTPGSSGNMSVKLADGFLVTPTNSCLGFLDLDRLSKLDPAGRHVAGDAPTKELPLHFAFYEARPSARAVVHLHATYSTALSCLADVDPADAIPPITPYVVMRVGRVPVLPYTRPGSPDVAPLIRAKAPAHPAILLGNHGPVVAGTSLEAAVFAMEELEETARLTILTRGMAVRHLGQQEIADLEATFQLKG</sequence>
<keyword evidence="3" id="KW-0479">Metal-binding</keyword>
<dbReference type="RefSeq" id="WP_136959705.1">
    <property type="nucleotide sequence ID" value="NZ_CP039690.1"/>
</dbReference>
<proteinExistence type="inferred from homology"/>
<dbReference type="PANTHER" id="PTHR22789">
    <property type="entry name" value="FUCULOSE PHOSPHATE ALDOLASE"/>
    <property type="match status" value="1"/>
</dbReference>
<dbReference type="InterPro" id="IPR001303">
    <property type="entry name" value="Aldolase_II/adducin_N"/>
</dbReference>
<dbReference type="FunFam" id="3.40.225.10:FF:000008">
    <property type="entry name" value="Sugar aldolase"/>
    <property type="match status" value="1"/>
</dbReference>
<dbReference type="Proteomes" id="UP000298781">
    <property type="component" value="Chromosome"/>
</dbReference>
<evidence type="ECO:0000256" key="7">
    <source>
        <dbReference type="ARBA" id="ARBA00044745"/>
    </source>
</evidence>
<dbReference type="EC" id="4.1.1.104" evidence="8"/>
<name>A0A4D7B2F0_9HYPH</name>
<evidence type="ECO:0000256" key="10">
    <source>
        <dbReference type="ARBA" id="ARBA00047520"/>
    </source>
</evidence>
<protein>
    <recommendedName>
        <fullName evidence="9">3-oxo-tetronate 4-phosphate decarboxylase</fullName>
        <ecNumber evidence="8">4.1.1.104</ecNumber>
    </recommendedName>
</protein>
<keyword evidence="14" id="KW-1185">Reference proteome</keyword>
<dbReference type="InterPro" id="IPR036409">
    <property type="entry name" value="Aldolase_II/adducin_N_sf"/>
</dbReference>
<evidence type="ECO:0000256" key="6">
    <source>
        <dbReference type="ARBA" id="ARBA00023277"/>
    </source>
</evidence>
<dbReference type="OrthoDB" id="5500703at2"/>
<gene>
    <name evidence="13" type="ORF">E8M01_08335</name>
</gene>
<dbReference type="InterPro" id="IPR050197">
    <property type="entry name" value="Aldolase_class_II_sugar_metab"/>
</dbReference>
<dbReference type="Pfam" id="PF00596">
    <property type="entry name" value="Aldolase_II"/>
    <property type="match status" value="1"/>
</dbReference>
<evidence type="ECO:0000256" key="1">
    <source>
        <dbReference type="ARBA" id="ARBA00001947"/>
    </source>
</evidence>
<comment type="cofactor">
    <cofactor evidence="1">
        <name>Zn(2+)</name>
        <dbReference type="ChEBI" id="CHEBI:29105"/>
    </cofactor>
</comment>
<evidence type="ECO:0000313" key="14">
    <source>
        <dbReference type="Proteomes" id="UP000298781"/>
    </source>
</evidence>
<evidence type="ECO:0000256" key="4">
    <source>
        <dbReference type="ARBA" id="ARBA00022833"/>
    </source>
</evidence>
<comment type="catalytic activity">
    <reaction evidence="10">
        <text>3-dehydro-4-O-phospho-D-erythronate + H(+) = dihydroxyacetone phosphate + CO2</text>
        <dbReference type="Rhea" id="RHEA:52416"/>
        <dbReference type="ChEBI" id="CHEBI:15378"/>
        <dbReference type="ChEBI" id="CHEBI:16526"/>
        <dbReference type="ChEBI" id="CHEBI:57642"/>
        <dbReference type="ChEBI" id="CHEBI:136593"/>
        <dbReference type="EC" id="4.1.1.104"/>
    </reaction>
</comment>
<dbReference type="NCBIfam" id="NF006000">
    <property type="entry name" value="PRK08130.1"/>
    <property type="match status" value="1"/>
</dbReference>
<keyword evidence="4" id="KW-0862">Zinc</keyword>
<dbReference type="EMBL" id="CP039690">
    <property type="protein sequence ID" value="QCI64250.1"/>
    <property type="molecule type" value="Genomic_DNA"/>
</dbReference>
<evidence type="ECO:0000256" key="11">
    <source>
        <dbReference type="ARBA" id="ARBA00048603"/>
    </source>
</evidence>
<dbReference type="GO" id="GO:0005829">
    <property type="term" value="C:cytosol"/>
    <property type="evidence" value="ECO:0007669"/>
    <property type="project" value="TreeGrafter"/>
</dbReference>
<evidence type="ECO:0000256" key="5">
    <source>
        <dbReference type="ARBA" id="ARBA00023239"/>
    </source>
</evidence>
<organism evidence="13 14">
    <name type="scientific">Phreatobacter stygius</name>
    <dbReference type="NCBI Taxonomy" id="1940610"/>
    <lineage>
        <taxon>Bacteria</taxon>
        <taxon>Pseudomonadati</taxon>
        <taxon>Pseudomonadota</taxon>
        <taxon>Alphaproteobacteria</taxon>
        <taxon>Hyphomicrobiales</taxon>
        <taxon>Phreatobacteraceae</taxon>
        <taxon>Phreatobacter</taxon>
    </lineage>
</organism>
<dbReference type="Gene3D" id="3.40.225.10">
    <property type="entry name" value="Class II aldolase/adducin N-terminal domain"/>
    <property type="match status" value="1"/>
</dbReference>
<dbReference type="AlphaFoldDB" id="A0A4D7B2F0"/>
<evidence type="ECO:0000313" key="13">
    <source>
        <dbReference type="EMBL" id="QCI64250.1"/>
    </source>
</evidence>
<dbReference type="GO" id="GO:0016832">
    <property type="term" value="F:aldehyde-lyase activity"/>
    <property type="evidence" value="ECO:0007669"/>
    <property type="project" value="InterPro"/>
</dbReference>
<keyword evidence="6" id="KW-0119">Carbohydrate metabolism</keyword>